<feature type="region of interest" description="Disordered" evidence="2">
    <location>
        <begin position="592"/>
        <end position="614"/>
    </location>
</feature>
<keyword evidence="5" id="KW-1185">Reference proteome</keyword>
<dbReference type="Proteomes" id="UP000243975">
    <property type="component" value="Unassembled WGS sequence"/>
</dbReference>
<feature type="coiled-coil region" evidence="1">
    <location>
        <begin position="317"/>
        <end position="512"/>
    </location>
</feature>
<keyword evidence="1" id="KW-0175">Coiled coil</keyword>
<dbReference type="SUPFAM" id="SSF57997">
    <property type="entry name" value="Tropomyosin"/>
    <property type="match status" value="2"/>
</dbReference>
<comment type="caution">
    <text evidence="4">The sequence shown here is derived from an EMBL/GenBank/DDBJ whole genome shotgun (WGS) entry which is preliminary data.</text>
</comment>
<dbReference type="PANTHER" id="PTHR35705:SF2">
    <property type="entry name" value="WPP DOMAIN-INTERACTING TAIL-ANCHORED PROTEIN 2"/>
    <property type="match status" value="1"/>
</dbReference>
<evidence type="ECO:0000313" key="4">
    <source>
        <dbReference type="EMBL" id="KVH91598.1"/>
    </source>
</evidence>
<dbReference type="GO" id="GO:2000769">
    <property type="term" value="P:regulation of establishment or maintenance of cell polarity regulating cell shape"/>
    <property type="evidence" value="ECO:0007669"/>
    <property type="project" value="EnsemblPlants"/>
</dbReference>
<dbReference type="AlphaFoldDB" id="A0A103XJ50"/>
<feature type="compositionally biased region" description="Polar residues" evidence="2">
    <location>
        <begin position="597"/>
        <end position="606"/>
    </location>
</feature>
<sequence>MDPISTYNSNVGNPELVRFHECTTSDSKDMGEIGISMENLTEIDLKLAYSSEKLLNLESLLLYVLSWENDYEALAADDVSEEFVEKSLTIDLLFSLLDSEVKDLDCSMDSIEVELVHTHQRLSSCKHLGELFSIVEGKLHDSEDSLKKSQEHVLEMKMKLAKLQMTSLAFNHNECFPEDQISDIEVKPRLQMMDKVHVLRMLEKSLSRELDLEKKLTESKQDEEDLKLKLRLTEQVAFIMEEAAEVVWGRFLEAENAAVVLMGISRDLVAQHQLVQFNLNGFNNREDVFRSKLDNCIKLLNMKDSSIEKLNSRITQLVADNLEVSTLREKVKSLEEKVKESESNLKKANASNESIQERVREMESIIESLKENVYTAENRADVAEGKVAQLTDSNIELSEELGFLKGSHENNSKKMSLLEKQSRELELQLQHAKVSSESGQEQQNMLYSAIWDMETLIDELKQKVSTAEIKAENAEDQCLLLTDTNSELTKEIEFLRAEVDSLETSLSHANLDKMASAKDINIKTKRIMDTVVQIATERERITKQLRSQTQEKRILMETLRKIDKNTYASMYPDPEGGIEDKNSISSSQCIKDATLTEKLQQNSTKSSSERKKAG</sequence>
<dbReference type="OMA" id="IDNCIGQ"/>
<evidence type="ECO:0000259" key="3">
    <source>
        <dbReference type="Pfam" id="PF26581"/>
    </source>
</evidence>
<proteinExistence type="predicted"/>
<dbReference type="Pfam" id="PF26581">
    <property type="entry name" value="WIT1_2_N"/>
    <property type="match status" value="1"/>
</dbReference>
<dbReference type="Gene3D" id="1.20.5.170">
    <property type="match status" value="1"/>
</dbReference>
<dbReference type="EMBL" id="LEKV01004921">
    <property type="protein sequence ID" value="KVH91598.1"/>
    <property type="molecule type" value="Genomic_DNA"/>
</dbReference>
<protein>
    <recommendedName>
        <fullName evidence="3">WIT1/2 N-terminal helical bundle domain-containing protein</fullName>
    </recommendedName>
</protein>
<evidence type="ECO:0000256" key="1">
    <source>
        <dbReference type="SAM" id="Coils"/>
    </source>
</evidence>
<organism evidence="4 5">
    <name type="scientific">Cynara cardunculus var. scolymus</name>
    <name type="common">Globe artichoke</name>
    <name type="synonym">Cynara scolymus</name>
    <dbReference type="NCBI Taxonomy" id="59895"/>
    <lineage>
        <taxon>Eukaryota</taxon>
        <taxon>Viridiplantae</taxon>
        <taxon>Streptophyta</taxon>
        <taxon>Embryophyta</taxon>
        <taxon>Tracheophyta</taxon>
        <taxon>Spermatophyta</taxon>
        <taxon>Magnoliopsida</taxon>
        <taxon>eudicotyledons</taxon>
        <taxon>Gunneridae</taxon>
        <taxon>Pentapetalae</taxon>
        <taxon>asterids</taxon>
        <taxon>campanulids</taxon>
        <taxon>Asterales</taxon>
        <taxon>Asteraceae</taxon>
        <taxon>Carduoideae</taxon>
        <taxon>Cardueae</taxon>
        <taxon>Carduinae</taxon>
        <taxon>Cynara</taxon>
    </lineage>
</organism>
<feature type="domain" description="WIT1/2 N-terminal helical bundle" evidence="3">
    <location>
        <begin position="35"/>
        <end position="170"/>
    </location>
</feature>
<evidence type="ECO:0000313" key="5">
    <source>
        <dbReference type="Proteomes" id="UP000243975"/>
    </source>
</evidence>
<dbReference type="GO" id="GO:0080115">
    <property type="term" value="F:myosin XI tail binding"/>
    <property type="evidence" value="ECO:0007669"/>
    <property type="project" value="EnsemblPlants"/>
</dbReference>
<accession>A0A103XJ50</accession>
<dbReference type="InterPro" id="IPR058610">
    <property type="entry name" value="WIT1_2_N"/>
</dbReference>
<evidence type="ECO:0000256" key="2">
    <source>
        <dbReference type="SAM" id="MobiDB-lite"/>
    </source>
</evidence>
<dbReference type="Gramene" id="KVH91598">
    <property type="protein sequence ID" value="KVH91598"/>
    <property type="gene ID" value="Ccrd_006375"/>
</dbReference>
<dbReference type="InterPro" id="IPR039976">
    <property type="entry name" value="WIT1/WIT2"/>
</dbReference>
<feature type="region of interest" description="Disordered" evidence="2">
    <location>
        <begin position="566"/>
        <end position="585"/>
    </location>
</feature>
<dbReference type="PANTHER" id="PTHR35705">
    <property type="entry name" value="WPP DOMAIN-INTERACTING TAIL-ANCHORED PROTEIN 1"/>
    <property type="match status" value="1"/>
</dbReference>
<gene>
    <name evidence="4" type="ORF">Ccrd_006375</name>
</gene>
<dbReference type="STRING" id="59895.A0A103XJ50"/>
<name>A0A103XJ50_CYNCS</name>
<reference evidence="4 5" key="1">
    <citation type="journal article" date="2016" name="Sci. Rep.">
        <title>The genome sequence of the outbreeding globe artichoke constructed de novo incorporating a phase-aware low-pass sequencing strategy of F1 progeny.</title>
        <authorList>
            <person name="Scaglione D."/>
            <person name="Reyes-Chin-Wo S."/>
            <person name="Acquadro A."/>
            <person name="Froenicke L."/>
            <person name="Portis E."/>
            <person name="Beitel C."/>
            <person name="Tirone M."/>
            <person name="Mauro R."/>
            <person name="Lo Monaco A."/>
            <person name="Mauromicale G."/>
            <person name="Faccioli P."/>
            <person name="Cattivelli L."/>
            <person name="Rieseberg L."/>
            <person name="Michelmore R."/>
            <person name="Lanteri S."/>
        </authorList>
    </citation>
    <scope>NUCLEOTIDE SEQUENCE [LARGE SCALE GENOMIC DNA]</scope>
    <source>
        <strain evidence="4">2C</strain>
    </source>
</reference>